<feature type="domain" description="Asl1-like glycosyl hydrolase catalytic" evidence="3">
    <location>
        <begin position="61"/>
        <end position="289"/>
    </location>
</feature>
<evidence type="ECO:0000256" key="1">
    <source>
        <dbReference type="SAM" id="MobiDB-lite"/>
    </source>
</evidence>
<protein>
    <recommendedName>
        <fullName evidence="3">Asl1-like glycosyl hydrolase catalytic domain-containing protein</fullName>
    </recommendedName>
</protein>
<feature type="signal peptide" evidence="2">
    <location>
        <begin position="1"/>
        <end position="26"/>
    </location>
</feature>
<organism evidence="4 5">
    <name type="scientific">Gymnopus androsaceus JB14</name>
    <dbReference type="NCBI Taxonomy" id="1447944"/>
    <lineage>
        <taxon>Eukaryota</taxon>
        <taxon>Fungi</taxon>
        <taxon>Dikarya</taxon>
        <taxon>Basidiomycota</taxon>
        <taxon>Agaricomycotina</taxon>
        <taxon>Agaricomycetes</taxon>
        <taxon>Agaricomycetidae</taxon>
        <taxon>Agaricales</taxon>
        <taxon>Marasmiineae</taxon>
        <taxon>Omphalotaceae</taxon>
        <taxon>Gymnopus</taxon>
    </lineage>
</organism>
<dbReference type="SUPFAM" id="SSF51445">
    <property type="entry name" value="(Trans)glycosidases"/>
    <property type="match status" value="1"/>
</dbReference>
<dbReference type="OrthoDB" id="43654at2759"/>
<gene>
    <name evidence="4" type="ORF">BT96DRAFT_313907</name>
</gene>
<reference evidence="4" key="1">
    <citation type="journal article" date="2019" name="Environ. Microbiol.">
        <title>Fungal ecological strategies reflected in gene transcription - a case study of two litter decomposers.</title>
        <authorList>
            <person name="Barbi F."/>
            <person name="Kohler A."/>
            <person name="Barry K."/>
            <person name="Baskaran P."/>
            <person name="Daum C."/>
            <person name="Fauchery L."/>
            <person name="Ihrmark K."/>
            <person name="Kuo A."/>
            <person name="LaButti K."/>
            <person name="Lipzen A."/>
            <person name="Morin E."/>
            <person name="Grigoriev I.V."/>
            <person name="Henrissat B."/>
            <person name="Lindahl B."/>
            <person name="Martin F."/>
        </authorList>
    </citation>
    <scope>NUCLEOTIDE SEQUENCE</scope>
    <source>
        <strain evidence="4">JB14</strain>
    </source>
</reference>
<dbReference type="GO" id="GO:0009277">
    <property type="term" value="C:fungal-type cell wall"/>
    <property type="evidence" value="ECO:0007669"/>
    <property type="project" value="TreeGrafter"/>
</dbReference>
<dbReference type="PANTHER" id="PTHR34154:SF3">
    <property type="entry name" value="ALKALI-SENSITIVE LINKAGE PROTEIN 1"/>
    <property type="match status" value="1"/>
</dbReference>
<dbReference type="PANTHER" id="PTHR34154">
    <property type="entry name" value="ALKALI-SENSITIVE LINKAGE PROTEIN 1"/>
    <property type="match status" value="1"/>
</dbReference>
<dbReference type="Pfam" id="PF11790">
    <property type="entry name" value="Glyco_hydro_cc"/>
    <property type="match status" value="1"/>
</dbReference>
<dbReference type="Proteomes" id="UP000799118">
    <property type="component" value="Unassembled WGS sequence"/>
</dbReference>
<dbReference type="EMBL" id="ML769407">
    <property type="protein sequence ID" value="KAE9405665.1"/>
    <property type="molecule type" value="Genomic_DNA"/>
</dbReference>
<evidence type="ECO:0000313" key="4">
    <source>
        <dbReference type="EMBL" id="KAE9405665.1"/>
    </source>
</evidence>
<dbReference type="GO" id="GO:0071966">
    <property type="term" value="P:fungal-type cell wall polysaccharide metabolic process"/>
    <property type="evidence" value="ECO:0007669"/>
    <property type="project" value="TreeGrafter"/>
</dbReference>
<evidence type="ECO:0000313" key="5">
    <source>
        <dbReference type="Proteomes" id="UP000799118"/>
    </source>
</evidence>
<evidence type="ECO:0000259" key="3">
    <source>
        <dbReference type="Pfam" id="PF11790"/>
    </source>
</evidence>
<proteinExistence type="predicted"/>
<dbReference type="InterPro" id="IPR017853">
    <property type="entry name" value="GH"/>
</dbReference>
<feature type="region of interest" description="Disordered" evidence="1">
    <location>
        <begin position="32"/>
        <end position="63"/>
    </location>
</feature>
<sequence>MAFQLLLRATSALTCLLLLSPYSAYAQSSSAASSTSSSSSSAPASTTSAATSSTGKNTKRGLSYPDSDNIADILNINQTNSLISWQYDWGLTPPANLAESGVQYVPMQWGSGGIENLSATLSAQKADVLLTFNEPDFNEQSNIDPNDAAQLWMKYIEPLKSTGIRLGGPAVSSGTTGVPWLTSFFSACGNCTIDFLPIHWYGEGDEGFYSYLYQMNAQFNRTIWVTEYADTSLNDTEVLSFMNDTMTTMDGISFVERYAWFGYFVSFRRRKIADTLLTNTTYTETGEWFRIQYVEHRRLTQLTRPIIHRRRYRGNEWSCNKHRCRYPWWR</sequence>
<evidence type="ECO:0000256" key="2">
    <source>
        <dbReference type="SAM" id="SignalP"/>
    </source>
</evidence>
<dbReference type="AlphaFoldDB" id="A0A6A4IAD4"/>
<dbReference type="InterPro" id="IPR053183">
    <property type="entry name" value="ASL1"/>
</dbReference>
<dbReference type="Gene3D" id="3.20.20.80">
    <property type="entry name" value="Glycosidases"/>
    <property type="match status" value="1"/>
</dbReference>
<accession>A0A6A4IAD4</accession>
<feature type="compositionally biased region" description="Low complexity" evidence="1">
    <location>
        <begin position="32"/>
        <end position="54"/>
    </location>
</feature>
<keyword evidence="2" id="KW-0732">Signal</keyword>
<feature type="chain" id="PRO_5025620895" description="Asl1-like glycosyl hydrolase catalytic domain-containing protein" evidence="2">
    <location>
        <begin position="27"/>
        <end position="330"/>
    </location>
</feature>
<dbReference type="InterPro" id="IPR024655">
    <property type="entry name" value="Asl1_glyco_hydro_catalytic"/>
</dbReference>
<name>A0A6A4IAD4_9AGAR</name>
<keyword evidence="5" id="KW-1185">Reference proteome</keyword>